<dbReference type="EMBL" id="JWIR02000012">
    <property type="protein sequence ID" value="KKB42496.1"/>
    <property type="molecule type" value="Genomic_DNA"/>
</dbReference>
<keyword evidence="2" id="KW-1185">Reference proteome</keyword>
<proteinExistence type="predicted"/>
<evidence type="ECO:0000313" key="1">
    <source>
        <dbReference type="EMBL" id="KKB42496.1"/>
    </source>
</evidence>
<organism evidence="1 2">
    <name type="scientific">Bacillus thermotolerans</name>
    <name type="common">Quasibacillus thermotolerans</name>
    <dbReference type="NCBI Taxonomy" id="1221996"/>
    <lineage>
        <taxon>Bacteria</taxon>
        <taxon>Bacillati</taxon>
        <taxon>Bacillota</taxon>
        <taxon>Bacilli</taxon>
        <taxon>Bacillales</taxon>
        <taxon>Bacillaceae</taxon>
        <taxon>Bacillus</taxon>
    </lineage>
</organism>
<reference evidence="1" key="1">
    <citation type="submission" date="2015-02" db="EMBL/GenBank/DDBJ databases">
        <title>Genome Assembly of Bacillaceae bacterium MTCC 8252.</title>
        <authorList>
            <person name="Verma A."/>
            <person name="Khatri I."/>
            <person name="Mual P."/>
            <person name="Subramanian S."/>
            <person name="Krishnamurthi S."/>
        </authorList>
    </citation>
    <scope>NUCLEOTIDE SEQUENCE [LARGE SCALE GENOMIC DNA]</scope>
    <source>
        <strain evidence="1">MTCC 8252</strain>
    </source>
</reference>
<dbReference type="STRING" id="1221996.QY95_00345"/>
<dbReference type="AlphaFoldDB" id="A0A0F5IAD3"/>
<name>A0A0F5IAD3_BACTR</name>
<dbReference type="Proteomes" id="UP000031563">
    <property type="component" value="Unassembled WGS sequence"/>
</dbReference>
<sequence>MNSNSLIKRKRRKRFATKLFALFQVRVFYKEKSSGSGGKDYGTYI</sequence>
<evidence type="ECO:0000313" key="2">
    <source>
        <dbReference type="Proteomes" id="UP000031563"/>
    </source>
</evidence>
<comment type="caution">
    <text evidence="1">The sequence shown here is derived from an EMBL/GenBank/DDBJ whole genome shotgun (WGS) entry which is preliminary data.</text>
</comment>
<protein>
    <submittedName>
        <fullName evidence="1">Uncharacterized protein</fullName>
    </submittedName>
</protein>
<gene>
    <name evidence="1" type="ORF">QY95_00345</name>
</gene>
<accession>A0A0F5IAD3</accession>